<dbReference type="SUPFAM" id="SSF53448">
    <property type="entry name" value="Nucleotide-diphospho-sugar transferases"/>
    <property type="match status" value="1"/>
</dbReference>
<evidence type="ECO:0000313" key="2">
    <source>
        <dbReference type="EMBL" id="GGK23983.1"/>
    </source>
</evidence>
<keyword evidence="3" id="KW-1185">Reference proteome</keyword>
<dbReference type="InterPro" id="IPR029044">
    <property type="entry name" value="Nucleotide-diphossugar_trans"/>
</dbReference>
<evidence type="ECO:0000259" key="1">
    <source>
        <dbReference type="Pfam" id="PF00483"/>
    </source>
</evidence>
<name>A0ABQ2ES88_9DEIO</name>
<comment type="caution">
    <text evidence="2">The sequence shown here is derived from an EMBL/GenBank/DDBJ whole genome shotgun (WGS) entry which is preliminary data.</text>
</comment>
<accession>A0ABQ2ES88</accession>
<evidence type="ECO:0000313" key="3">
    <source>
        <dbReference type="Proteomes" id="UP000647587"/>
    </source>
</evidence>
<feature type="domain" description="Nucleotidyl transferase" evidence="1">
    <location>
        <begin position="2"/>
        <end position="229"/>
    </location>
</feature>
<gene>
    <name evidence="2" type="ORF">GCM10008955_16960</name>
</gene>
<sequence length="345" mass="36095">MKGLILAAGRGSRLLPISATRPKHALPIAGVPIIRRAVRALHEAGIQDIGIVTSRSSETDLRDATQGGGHLTFILQPEALGTGDAVLCARDFLDGQPTLLYLGDNLFEDSLRPVALGLPGTDAVIGVKQVANPQAYGVAVVDKGQLRRLVEKPRQPESNLAACGVFAFQPQVLDHLAELAPSERGEIEFPQALTSVLAAGGRVRAVEFKGFWSDAGAPADLLTANAHFLSRLPSRVDGRVQGTTVSGTVVVEAGAVVEDCTLRGPVWIGPHATVRGSTLGPHVSVGPHARVSGATVSASLIDEFAHILHPSRPLRNAVVGRHAVISAPSDAGLQLVIGDRSVVRL</sequence>
<dbReference type="Gene3D" id="2.160.10.10">
    <property type="entry name" value="Hexapeptide repeat proteins"/>
    <property type="match status" value="1"/>
</dbReference>
<reference evidence="3" key="1">
    <citation type="journal article" date="2019" name="Int. J. Syst. Evol. Microbiol.">
        <title>The Global Catalogue of Microorganisms (GCM) 10K type strain sequencing project: providing services to taxonomists for standard genome sequencing and annotation.</title>
        <authorList>
            <consortium name="The Broad Institute Genomics Platform"/>
            <consortium name="The Broad Institute Genome Sequencing Center for Infectious Disease"/>
            <person name="Wu L."/>
            <person name="Ma J."/>
        </authorList>
    </citation>
    <scope>NUCLEOTIDE SEQUENCE [LARGE SCALE GENOMIC DNA]</scope>
    <source>
        <strain evidence="3">JCM 30331</strain>
    </source>
</reference>
<dbReference type="InterPro" id="IPR005835">
    <property type="entry name" value="NTP_transferase_dom"/>
</dbReference>
<dbReference type="PANTHER" id="PTHR42883">
    <property type="entry name" value="GLUCOSE-1-PHOSPHATE THYMIDYLTRANSFERASE"/>
    <property type="match status" value="1"/>
</dbReference>
<protein>
    <submittedName>
        <fullName evidence="2">Glucose-1-phosphate thymidylyltransferase</fullName>
    </submittedName>
</protein>
<dbReference type="RefSeq" id="WP_189006707.1">
    <property type="nucleotide sequence ID" value="NZ_BMPP01000006.1"/>
</dbReference>
<organism evidence="2 3">
    <name type="scientific">Deinococcus malanensis</name>
    <dbReference type="NCBI Taxonomy" id="1706855"/>
    <lineage>
        <taxon>Bacteria</taxon>
        <taxon>Thermotogati</taxon>
        <taxon>Deinococcota</taxon>
        <taxon>Deinococci</taxon>
        <taxon>Deinococcales</taxon>
        <taxon>Deinococcaceae</taxon>
        <taxon>Deinococcus</taxon>
    </lineage>
</organism>
<dbReference type="Proteomes" id="UP000647587">
    <property type="component" value="Unassembled WGS sequence"/>
</dbReference>
<dbReference type="PANTHER" id="PTHR42883:SF2">
    <property type="entry name" value="THYMIDYLYLTRANSFERASE"/>
    <property type="match status" value="1"/>
</dbReference>
<proteinExistence type="predicted"/>
<dbReference type="EMBL" id="BMPP01000006">
    <property type="protein sequence ID" value="GGK23983.1"/>
    <property type="molecule type" value="Genomic_DNA"/>
</dbReference>
<dbReference type="Pfam" id="PF00483">
    <property type="entry name" value="NTP_transferase"/>
    <property type="match status" value="1"/>
</dbReference>
<dbReference type="Gene3D" id="3.90.550.10">
    <property type="entry name" value="Spore Coat Polysaccharide Biosynthesis Protein SpsA, Chain A"/>
    <property type="match status" value="1"/>
</dbReference>